<dbReference type="CDD" id="cd18599">
    <property type="entry name" value="ABC_6TM_MRP5_8_9_D2"/>
    <property type="match status" value="1"/>
</dbReference>
<feature type="transmembrane region" description="Helical" evidence="9">
    <location>
        <begin position="906"/>
        <end position="937"/>
    </location>
</feature>
<dbReference type="PANTHER" id="PTHR24223:SF447">
    <property type="entry name" value="MULTIDRUG RESISTANCE-ASSOCIATED PROTEIN 5"/>
    <property type="match status" value="1"/>
</dbReference>
<evidence type="ECO:0000256" key="4">
    <source>
        <dbReference type="ARBA" id="ARBA00022737"/>
    </source>
</evidence>
<keyword evidence="5" id="KW-0547">Nucleotide-binding</keyword>
<dbReference type="InterPro" id="IPR003593">
    <property type="entry name" value="AAA+_ATPase"/>
</dbReference>
<dbReference type="InterPro" id="IPR050173">
    <property type="entry name" value="ABC_transporter_C-like"/>
</dbReference>
<comment type="subcellular location">
    <subcellularLocation>
        <location evidence="1">Membrane</location>
        <topology evidence="1">Multi-pass membrane protein</topology>
    </subcellularLocation>
</comment>
<comment type="caution">
    <text evidence="12">The sequence shown here is derived from an EMBL/GenBank/DDBJ whole genome shotgun (WGS) entry which is preliminary data.</text>
</comment>
<dbReference type="GO" id="GO:0016020">
    <property type="term" value="C:membrane"/>
    <property type="evidence" value="ECO:0007669"/>
    <property type="project" value="UniProtKB-SubCell"/>
</dbReference>
<dbReference type="InterPro" id="IPR011527">
    <property type="entry name" value="ABC1_TM_dom"/>
</dbReference>
<keyword evidence="6" id="KW-0067">ATP-binding</keyword>
<feature type="transmembrane region" description="Helical" evidence="9">
    <location>
        <begin position="189"/>
        <end position="209"/>
    </location>
</feature>
<keyword evidence="3 9" id="KW-0812">Transmembrane</keyword>
<evidence type="ECO:0000259" key="11">
    <source>
        <dbReference type="PROSITE" id="PS50929"/>
    </source>
</evidence>
<dbReference type="PROSITE" id="PS50893">
    <property type="entry name" value="ABC_TRANSPORTER_2"/>
    <property type="match status" value="2"/>
</dbReference>
<sequence length="1302" mass="146405">MKFIKKQKLNCIRKRIACVSGNVISQSYNNIGELGFFEQARYPLVVTEVKSLAGKSQDVTPGDEDEACWEGHPADRAGWFSFATFSWMSSIMYSSYKTPLEASSVPLIASGESCRVNTDLLEELWQKEVGRSEPRLGRVLWKFVRRSILASTLSLVTSVVLGFFSSTILLKRVLEYSSDRNPLDGVLRVAMLILSEFSRVLVFTLFWALSYRAGIRLQTACQGLIYRKILRLANESDQNSGKIFNAVTTDCQKIYDILIFTQVAIGGPIILTLAAGYVSYQLGFLPLLGMLVFPASYPIQYFLARLSASFKRKSLVFRDSRVMYLSQAVQNLKFIKIFAWEKYFDDLISEIRKNEKLSLFNSQFMHSCSVVLSPILPHIGAIITFILYISAGYELTSAQAFSIIALYNGRIRPTLNTVRLGFRAYLEGLVAIQRIQALLVLPEVQTQPCIRLEGDEVIRFHKVTICRRSNASGKDSKKKRKDGKVDQNQNLKLLQNETEKVSFILGNITITIKQGSFIGICGQVGSGKSTFLEAVAGSLNSEQGSCNVLRSIAFVPQEPWILKDTLRNNILFGEIFEQSRFGEVVKACCLTSDFQKFPHGDLSEARDRGSNLSGGQKQRIGLARALYHFPCRQIYVLDDPFSGLDVRVANTIYEKVVLEQLVPTKTVLLATHHIIYLRDCDEILVFSDGHIVERGTHEELMLHDNSHYKGLMTASMNSDERNGSTQGAETTEKEIDTNERLHFKQIGKIRPQASWQAYKMYMQEAGGPLAVAVILVIFGLNIASVAFSSWWLKNWFRPSSTLANDTFSEINVIDSKSPDFVFNRNMYAGIIVVIFLTSFLRTSCFVFITLRAAQEVHKKMLDTFFRSRLQSVVEFGTGHILNLFTRDISEVDTGLPHSLEFLLQNIFMILSILFMVTIVFPLFLAPLFVLFGIFLLVRRVYNAAIKELKSLESEAASPIFTIVNETVDGIGIIRGFGKEHQMIQRFEQLVDWSSSLHYTFVSAMRWLSFRLDSLSVSVTAITAIFTLIFRDVISPASCGLALSYATQLSGIFQFAVRIAADVEAKFVCVERINAFLRTTEYEELNTKNSKDLSKWPKMGMVKFESVTLGYTLEYPILKNVSFEIKSGCKIGIIGRTGSGKSSIGTALFRLVELQSGNIYLDGLDISRVPLTKLRSTLCAISQDAAIFSKSIRFNLDPGNVHSDRELWRVLEKCGLKTWIESLDAEVALSHGQKQLVSIARAILRPSPLVFVDEATSNVDMETAAVLDRLIIDEFRCSTVMIVTHRLQTLKYCEYLLIMDAGE</sequence>
<keyword evidence="13" id="KW-1185">Reference proteome</keyword>
<reference evidence="12" key="1">
    <citation type="submission" date="2021-06" db="EMBL/GenBank/DDBJ databases">
        <authorList>
            <person name="Hodson N. C."/>
            <person name="Mongue J. A."/>
            <person name="Jaron S. K."/>
        </authorList>
    </citation>
    <scope>NUCLEOTIDE SEQUENCE</scope>
</reference>
<proteinExistence type="predicted"/>
<feature type="domain" description="ABC transmembrane type-1" evidence="11">
    <location>
        <begin position="826"/>
        <end position="1064"/>
    </location>
</feature>
<keyword evidence="4" id="KW-0677">Repeat</keyword>
<dbReference type="InterPro" id="IPR017871">
    <property type="entry name" value="ABC_transporter-like_CS"/>
</dbReference>
<evidence type="ECO:0000256" key="8">
    <source>
        <dbReference type="ARBA" id="ARBA00023136"/>
    </source>
</evidence>
<dbReference type="PROSITE" id="PS00211">
    <property type="entry name" value="ABC_TRANSPORTER_1"/>
    <property type="match status" value="2"/>
</dbReference>
<feature type="transmembrane region" description="Helical" evidence="9">
    <location>
        <begin position="826"/>
        <end position="848"/>
    </location>
</feature>
<dbReference type="EMBL" id="CAJVCH010288817">
    <property type="protein sequence ID" value="CAG7785093.1"/>
    <property type="molecule type" value="Genomic_DNA"/>
</dbReference>
<dbReference type="PANTHER" id="PTHR24223">
    <property type="entry name" value="ATP-BINDING CASSETTE SUB-FAMILY C"/>
    <property type="match status" value="1"/>
</dbReference>
<evidence type="ECO:0000256" key="6">
    <source>
        <dbReference type="ARBA" id="ARBA00022840"/>
    </source>
</evidence>
<keyword evidence="2" id="KW-0813">Transport</keyword>
<dbReference type="InterPro" id="IPR003439">
    <property type="entry name" value="ABC_transporter-like_ATP-bd"/>
</dbReference>
<evidence type="ECO:0000256" key="9">
    <source>
        <dbReference type="SAM" id="Phobius"/>
    </source>
</evidence>
<protein>
    <submittedName>
        <fullName evidence="12">Uncharacterized protein</fullName>
    </submittedName>
</protein>
<evidence type="ECO:0000259" key="10">
    <source>
        <dbReference type="PROSITE" id="PS50893"/>
    </source>
</evidence>
<dbReference type="Pfam" id="PF00005">
    <property type="entry name" value="ABC_tran"/>
    <property type="match status" value="2"/>
</dbReference>
<accession>A0A8J2KA69</accession>
<dbReference type="CDD" id="cd03250">
    <property type="entry name" value="ABCC_MRP_domain1"/>
    <property type="match status" value="1"/>
</dbReference>
<name>A0A8J2KA69_9HEXA</name>
<dbReference type="Proteomes" id="UP000708208">
    <property type="component" value="Unassembled WGS sequence"/>
</dbReference>
<feature type="transmembrane region" description="Helical" evidence="9">
    <location>
        <begin position="284"/>
        <end position="304"/>
    </location>
</feature>
<dbReference type="FunFam" id="1.20.1560.10:FF:000013">
    <property type="entry name" value="ABC transporter C family member 2"/>
    <property type="match status" value="1"/>
</dbReference>
<feature type="domain" description="ABC transporter" evidence="10">
    <location>
        <begin position="1101"/>
        <end position="1302"/>
    </location>
</feature>
<feature type="transmembrane region" description="Helical" evidence="9">
    <location>
        <begin position="257"/>
        <end position="278"/>
    </location>
</feature>
<dbReference type="GO" id="GO:0005524">
    <property type="term" value="F:ATP binding"/>
    <property type="evidence" value="ECO:0007669"/>
    <property type="project" value="UniProtKB-KW"/>
</dbReference>
<dbReference type="SMART" id="SM00382">
    <property type="entry name" value="AAA"/>
    <property type="match status" value="2"/>
</dbReference>
<dbReference type="PROSITE" id="PS50929">
    <property type="entry name" value="ABC_TM1F"/>
    <property type="match status" value="2"/>
</dbReference>
<evidence type="ECO:0000256" key="3">
    <source>
        <dbReference type="ARBA" id="ARBA00022692"/>
    </source>
</evidence>
<evidence type="ECO:0000256" key="7">
    <source>
        <dbReference type="ARBA" id="ARBA00022989"/>
    </source>
</evidence>
<dbReference type="Pfam" id="PF00664">
    <property type="entry name" value="ABC_membrane"/>
    <property type="match status" value="2"/>
</dbReference>
<feature type="transmembrane region" description="Helical" evidence="9">
    <location>
        <begin position="769"/>
        <end position="792"/>
    </location>
</feature>
<evidence type="ECO:0000256" key="2">
    <source>
        <dbReference type="ARBA" id="ARBA00022448"/>
    </source>
</evidence>
<evidence type="ECO:0000256" key="5">
    <source>
        <dbReference type="ARBA" id="ARBA00022741"/>
    </source>
</evidence>
<keyword evidence="7 9" id="KW-1133">Transmembrane helix</keyword>
<dbReference type="FunFam" id="3.40.50.300:FF:000163">
    <property type="entry name" value="Multidrug resistance-associated protein member 4"/>
    <property type="match status" value="1"/>
</dbReference>
<evidence type="ECO:0000313" key="12">
    <source>
        <dbReference type="EMBL" id="CAG7785093.1"/>
    </source>
</evidence>
<evidence type="ECO:0000313" key="13">
    <source>
        <dbReference type="Proteomes" id="UP000708208"/>
    </source>
</evidence>
<feature type="non-terminal residue" evidence="12">
    <location>
        <position position="1"/>
    </location>
</feature>
<dbReference type="OrthoDB" id="6500128at2759"/>
<gene>
    <name evidence="12" type="ORF">AFUS01_LOCUS23740</name>
</gene>
<dbReference type="GO" id="GO:0140359">
    <property type="term" value="F:ABC-type transporter activity"/>
    <property type="evidence" value="ECO:0007669"/>
    <property type="project" value="InterPro"/>
</dbReference>
<feature type="domain" description="ABC transporter" evidence="10">
    <location>
        <begin position="486"/>
        <end position="713"/>
    </location>
</feature>
<feature type="transmembrane region" description="Helical" evidence="9">
    <location>
        <begin position="148"/>
        <end position="169"/>
    </location>
</feature>
<feature type="transmembrane region" description="Helical" evidence="9">
    <location>
        <begin position="1011"/>
        <end position="1029"/>
    </location>
</feature>
<dbReference type="FunFam" id="3.40.50.300:FF:000997">
    <property type="entry name" value="Multidrug resistance-associated protein 1"/>
    <property type="match status" value="1"/>
</dbReference>
<keyword evidence="8 9" id="KW-0472">Membrane</keyword>
<feature type="domain" description="ABC transmembrane type-1" evidence="11">
    <location>
        <begin position="147"/>
        <end position="406"/>
    </location>
</feature>
<organism evidence="12 13">
    <name type="scientific">Allacma fusca</name>
    <dbReference type="NCBI Taxonomy" id="39272"/>
    <lineage>
        <taxon>Eukaryota</taxon>
        <taxon>Metazoa</taxon>
        <taxon>Ecdysozoa</taxon>
        <taxon>Arthropoda</taxon>
        <taxon>Hexapoda</taxon>
        <taxon>Collembola</taxon>
        <taxon>Symphypleona</taxon>
        <taxon>Sminthuridae</taxon>
        <taxon>Allacma</taxon>
    </lineage>
</organism>
<evidence type="ECO:0000256" key="1">
    <source>
        <dbReference type="ARBA" id="ARBA00004141"/>
    </source>
</evidence>
<dbReference type="GO" id="GO:0016887">
    <property type="term" value="F:ATP hydrolysis activity"/>
    <property type="evidence" value="ECO:0007669"/>
    <property type="project" value="InterPro"/>
</dbReference>